<keyword evidence="5" id="KW-1185">Reference proteome</keyword>
<dbReference type="Proteomes" id="UP001056455">
    <property type="component" value="Chromosome"/>
</dbReference>
<feature type="compositionally biased region" description="Low complexity" evidence="1">
    <location>
        <begin position="196"/>
        <end position="214"/>
    </location>
</feature>
<evidence type="ECO:0000256" key="2">
    <source>
        <dbReference type="SAM" id="Phobius"/>
    </source>
</evidence>
<sequence length="221" mass="23926">MPSTGRGRITGLTLDYPMSLGVFEKYEDAQKAVDFLSDRSFPVENCMIVGTDLRQVERVTGRLTMGRVALAGLVTGIWMGLFVGLIFALFAPSGDAFTTVLWSMLFGAVFALVWALLGHALTRGQRDFTSVSQVIATRYEVLTEHKFAQQARDLLVEMPGGPGTLGYRPPTQQPPFQSPPQGAPQSPPQGAPQQPPTAEQPAPQGAQQPEATEQPPRDTQS</sequence>
<feature type="compositionally biased region" description="Pro residues" evidence="1">
    <location>
        <begin position="171"/>
        <end position="195"/>
    </location>
</feature>
<evidence type="ECO:0000313" key="5">
    <source>
        <dbReference type="Proteomes" id="UP001056455"/>
    </source>
</evidence>
<evidence type="ECO:0000256" key="1">
    <source>
        <dbReference type="SAM" id="MobiDB-lite"/>
    </source>
</evidence>
<feature type="transmembrane region" description="Helical" evidence="2">
    <location>
        <begin position="68"/>
        <end position="90"/>
    </location>
</feature>
<evidence type="ECO:0000259" key="3">
    <source>
        <dbReference type="Pfam" id="PF11181"/>
    </source>
</evidence>
<name>A0ABY4YZG1_9MICO</name>
<feature type="transmembrane region" description="Helical" evidence="2">
    <location>
        <begin position="96"/>
        <end position="117"/>
    </location>
</feature>
<keyword evidence="2" id="KW-0812">Transmembrane</keyword>
<organism evidence="4 5">
    <name type="scientific">Ornithinimicrobium faecis</name>
    <dbReference type="NCBI Taxonomy" id="2934158"/>
    <lineage>
        <taxon>Bacteria</taxon>
        <taxon>Bacillati</taxon>
        <taxon>Actinomycetota</taxon>
        <taxon>Actinomycetes</taxon>
        <taxon>Micrococcales</taxon>
        <taxon>Ornithinimicrobiaceae</taxon>
        <taxon>Ornithinimicrobium</taxon>
    </lineage>
</organism>
<keyword evidence="2" id="KW-0472">Membrane</keyword>
<keyword evidence="2" id="KW-1133">Transmembrane helix</keyword>
<dbReference type="RefSeq" id="WP_252595719.1">
    <property type="nucleotide sequence ID" value="NZ_CP099489.1"/>
</dbReference>
<feature type="domain" description="General stress protein 17M-like" evidence="3">
    <location>
        <begin position="20"/>
        <end position="105"/>
    </location>
</feature>
<dbReference type="InterPro" id="IPR025889">
    <property type="entry name" value="GSP17M-like_dom"/>
</dbReference>
<reference evidence="4" key="1">
    <citation type="submission" date="2022-06" db="EMBL/GenBank/DDBJ databases">
        <title>Ornithinimicrobium HY1793.</title>
        <authorList>
            <person name="Huang Y."/>
        </authorList>
    </citation>
    <scope>NUCLEOTIDE SEQUENCE</scope>
    <source>
        <strain evidence="4">HY1793</strain>
    </source>
</reference>
<feature type="region of interest" description="Disordered" evidence="1">
    <location>
        <begin position="158"/>
        <end position="221"/>
    </location>
</feature>
<protein>
    <recommendedName>
        <fullName evidence="3">General stress protein 17M-like domain-containing protein</fullName>
    </recommendedName>
</protein>
<gene>
    <name evidence="4" type="ORF">NF556_05120</name>
</gene>
<evidence type="ECO:0000313" key="4">
    <source>
        <dbReference type="EMBL" id="USQ82120.1"/>
    </source>
</evidence>
<dbReference type="EMBL" id="CP099489">
    <property type="protein sequence ID" value="USQ82120.1"/>
    <property type="molecule type" value="Genomic_DNA"/>
</dbReference>
<proteinExistence type="predicted"/>
<dbReference type="Pfam" id="PF11181">
    <property type="entry name" value="YflT"/>
    <property type="match status" value="1"/>
</dbReference>
<accession>A0ABY4YZG1</accession>